<evidence type="ECO:0000313" key="1">
    <source>
        <dbReference type="EMBL" id="NJC05714.1"/>
    </source>
</evidence>
<reference evidence="1 2" key="1">
    <citation type="submission" date="2020-03" db="EMBL/GenBank/DDBJ databases">
        <title>Genomic Encyclopedia of Type Strains, Phase IV (KMG-IV): sequencing the most valuable type-strain genomes for metagenomic binning, comparative biology and taxonomic classification.</title>
        <authorList>
            <person name="Goeker M."/>
        </authorList>
    </citation>
    <scope>NUCLEOTIDE SEQUENCE [LARGE SCALE GENOMIC DNA]</scope>
    <source>
        <strain evidence="1 2">DSM 16846</strain>
    </source>
</reference>
<proteinExistence type="predicted"/>
<dbReference type="RefSeq" id="WP_168068443.1">
    <property type="nucleotide sequence ID" value="NZ_JAATJC010000001.1"/>
</dbReference>
<evidence type="ECO:0000313" key="2">
    <source>
        <dbReference type="Proteomes" id="UP000558192"/>
    </source>
</evidence>
<dbReference type="Proteomes" id="UP000558192">
    <property type="component" value="Unassembled WGS sequence"/>
</dbReference>
<protein>
    <submittedName>
        <fullName evidence="1">Uncharacterized protein</fullName>
    </submittedName>
</protein>
<accession>A0A7X5Y5S0</accession>
<gene>
    <name evidence="1" type="ORF">GGQ97_001507</name>
</gene>
<comment type="caution">
    <text evidence="1">The sequence shown here is derived from an EMBL/GenBank/DDBJ whole genome shotgun (WGS) entry which is preliminary data.</text>
</comment>
<dbReference type="AlphaFoldDB" id="A0A7X5Y5S0"/>
<organism evidence="1 2">
    <name type="scientific">Sphingomonas kaistensis</name>
    <dbReference type="NCBI Taxonomy" id="298708"/>
    <lineage>
        <taxon>Bacteria</taxon>
        <taxon>Pseudomonadati</taxon>
        <taxon>Pseudomonadota</taxon>
        <taxon>Alphaproteobacteria</taxon>
        <taxon>Sphingomonadales</taxon>
        <taxon>Sphingomonadaceae</taxon>
        <taxon>Sphingomonas</taxon>
    </lineage>
</organism>
<keyword evidence="2" id="KW-1185">Reference proteome</keyword>
<name>A0A7X5Y5S0_9SPHN</name>
<dbReference type="EMBL" id="JAATJC010000001">
    <property type="protein sequence ID" value="NJC05714.1"/>
    <property type="molecule type" value="Genomic_DNA"/>
</dbReference>
<sequence length="81" mass="8384">MSDTSITLETISEVRPGADAHIRANRLPVMTGSDEADLNCGGCGQAIATGTSPAAFHQKIQTDQRLVVECTCGALNVVPTA</sequence>